<feature type="region of interest" description="Disordered" evidence="1">
    <location>
        <begin position="1432"/>
        <end position="1467"/>
    </location>
</feature>
<gene>
    <name evidence="3" type="ORF">WG66_15699</name>
</gene>
<organism evidence="3 4">
    <name type="scientific">Moniliophthora roreri</name>
    <name type="common">Frosty pod rot fungus</name>
    <name type="synonym">Monilia roreri</name>
    <dbReference type="NCBI Taxonomy" id="221103"/>
    <lineage>
        <taxon>Eukaryota</taxon>
        <taxon>Fungi</taxon>
        <taxon>Dikarya</taxon>
        <taxon>Basidiomycota</taxon>
        <taxon>Agaricomycotina</taxon>
        <taxon>Agaricomycetes</taxon>
        <taxon>Agaricomycetidae</taxon>
        <taxon>Agaricales</taxon>
        <taxon>Marasmiineae</taxon>
        <taxon>Marasmiaceae</taxon>
        <taxon>Moniliophthora</taxon>
    </lineage>
</organism>
<feature type="compositionally biased region" description="Low complexity" evidence="1">
    <location>
        <begin position="979"/>
        <end position="994"/>
    </location>
</feature>
<feature type="region of interest" description="Disordered" evidence="1">
    <location>
        <begin position="855"/>
        <end position="891"/>
    </location>
</feature>
<dbReference type="PANTHER" id="PTHR12436">
    <property type="entry name" value="80 KDA MCM3-ASSOCIATED PROTEIN"/>
    <property type="match status" value="1"/>
</dbReference>
<evidence type="ECO:0000313" key="4">
    <source>
        <dbReference type="Proteomes" id="UP000054988"/>
    </source>
</evidence>
<evidence type="ECO:0000256" key="1">
    <source>
        <dbReference type="SAM" id="MobiDB-lite"/>
    </source>
</evidence>
<name>A0A0W0F5Y9_MONRR</name>
<dbReference type="eggNOG" id="KOG1860">
    <property type="taxonomic scope" value="Eukaryota"/>
</dbReference>
<dbReference type="Proteomes" id="UP000054988">
    <property type="component" value="Unassembled WGS sequence"/>
</dbReference>
<dbReference type="GO" id="GO:0070390">
    <property type="term" value="C:transcription export complex 2"/>
    <property type="evidence" value="ECO:0007669"/>
    <property type="project" value="TreeGrafter"/>
</dbReference>
<sequence length="1494" mass="164715">MEASSAVRTNRIRGNGLHDGGRRPISRNKQWVAGDNRSRSTTPHHGHSEEGRWERGGHRGGRGGRGGRGSGPGYSSPRKRSPFSSTNGHTEEHTIPKEDPYLETQEERENFYQELVKAREAERKRAIAEGKMDDPLVPKRLEDAITMVGTCMDMCPRFERYRRERENNLFEWETISGTKRVDHSKAVKMYERAAGDKTLPSDLRPPHVLKRTLDYLFHDLLPREGFAPTYNFIRDRSRAVRNDFTMQHETGETAIECHDRCARFHILALHLGREVKDFSMNMEEQQLMNTLQSLKEFYEDQRGRYESPTELEMRVYHRLIHIRDQRERHDDISSHILSNRVFQLTTQFRQHVQEKSSPITKTSALVVDAQAMEIFGQLANVLTEQGNMVMIYLIACILERLFGKDAIDDIESLRGDLTWPHIIDGISTSAIETSHDDVNEYDEAVEEDTQDEIHEEDYEEEENEIIASESHFPANSQTPSVFGGTPVFGANNTSIATPAPTVSAFANLKATPSNVFGSGSVFGQPVSSQPAFPSVFGASTSSGLSPFAQAAQATSAALGGGSSITTPAQSQPINVFGIASSSGPGTTPTPTVEAPKPSNPPFNAPAAPPAASATSMLPTPPSPFTPPSQGFLFPSPQSMAVPPAAPIAPKKPDPAPSLLTSSLNPQASPFTPFGKVTPPSSSQGTSSTPPVANPFSTTSSASQSLPFSPPSTSASTNPIVPTSTSNNEVRLSSLPKLDTTPSISQPKPSETIFGDVPSQPKSPRTPTEPPRLPRQQPISLPSTPTLAPVASNPRLNMLKGSLQTSSLPKSSSSSEILSPIQIQSPTVSRHSSIQNFAGLSTPTVTPSTSRVFSFENVPSPLGGKDKGKGKAPDLPSPLPFTTSKFKSQGVVEPSEAEIDTALSFERKSLVVKETFSRWHKETKDRLAYQEAVRHSENYQDKIRRQRKEKEKEQQQRGQQLNGRASTSLPASEMKKRRISTSTLGSSLAEESSSPSKKRARKRLSERSEPPRLRTDEELAARLKEVQIHIHLISIPILLHSQNQEEHQRRWAPGSFLRVLRQHVKSHAATKGARATGLMKEWRTWLSLNSESDATAIWLEKKFDVPESGSWVSESVFSIPILPESGAGTGYPGVLVFECSPLDGLEDELERKYRILDDCSRFRDIVKSFPARRHFAPSVLVIWWSERETEVPDSDLSDMLKKLVRDSVLTAFHIFIISASTKDLDSKLNEALLSLPLDLEGRLVQPLTLSGAFRLFDDKLRAFVVEWIENCAANGEFNWVLYGRLVQAMVELLNGVTDLVSLLLNRPTTGTPHLPSFKGSEVDDSEVAYEIVFQWLSEANARDGIVLDLEGHQSTGKIFPARIFLDHMRELVEYQYQTAHQLSPDPVFYVLTAEIITSLQSLDRAIRPQQAALSHTKRRRLSLSISAVSESPSFLSQSRSPTPSPRINGRSSPSPSESAVSVSSTAQPTVTTAMLRALTRSLKEKYGSGSGSAAS</sequence>
<feature type="domain" description="SAC3/GANP/THP3 conserved" evidence="2">
    <location>
        <begin position="154"/>
        <end position="403"/>
    </location>
</feature>
<dbReference type="GO" id="GO:0006406">
    <property type="term" value="P:mRNA export from nucleus"/>
    <property type="evidence" value="ECO:0007669"/>
    <property type="project" value="TreeGrafter"/>
</dbReference>
<reference evidence="3 4" key="1">
    <citation type="submission" date="2015-12" db="EMBL/GenBank/DDBJ databases">
        <title>Draft genome sequence of Moniliophthora roreri, the causal agent of frosty pod rot of cacao.</title>
        <authorList>
            <person name="Aime M.C."/>
            <person name="Diaz-Valderrama J.R."/>
            <person name="Kijpornyongpan T."/>
            <person name="Phillips-Mora W."/>
        </authorList>
    </citation>
    <scope>NUCLEOTIDE SEQUENCE [LARGE SCALE GENOMIC DNA]</scope>
    <source>
        <strain evidence="3 4">MCA 2952</strain>
    </source>
</reference>
<feature type="compositionally biased region" description="Polar residues" evidence="1">
    <location>
        <begin position="960"/>
        <end position="969"/>
    </location>
</feature>
<dbReference type="GO" id="GO:0005737">
    <property type="term" value="C:cytoplasm"/>
    <property type="evidence" value="ECO:0007669"/>
    <property type="project" value="TreeGrafter"/>
</dbReference>
<feature type="compositionally biased region" description="Low complexity" evidence="1">
    <location>
        <begin position="1450"/>
        <end position="1463"/>
    </location>
</feature>
<feature type="compositionally biased region" description="Low complexity" evidence="1">
    <location>
        <begin position="580"/>
        <end position="596"/>
    </location>
</feature>
<feature type="compositionally biased region" description="Basic and acidic residues" evidence="1">
    <location>
        <begin position="937"/>
        <end position="954"/>
    </location>
</feature>
<feature type="region of interest" description="Disordered" evidence="1">
    <location>
        <begin position="575"/>
        <end position="792"/>
    </location>
</feature>
<feature type="compositionally biased region" description="Basic and acidic residues" evidence="1">
    <location>
        <begin position="89"/>
        <end position="103"/>
    </location>
</feature>
<dbReference type="Gene3D" id="1.25.40.990">
    <property type="match status" value="1"/>
</dbReference>
<dbReference type="PANTHER" id="PTHR12436:SF3">
    <property type="entry name" value="GERMINAL-CENTER ASSOCIATED NUCLEAR PROTEIN"/>
    <property type="match status" value="1"/>
</dbReference>
<protein>
    <recommendedName>
        <fullName evidence="2">SAC3/GANP/THP3 conserved domain-containing protein</fullName>
    </recommendedName>
</protein>
<evidence type="ECO:0000259" key="2">
    <source>
        <dbReference type="Pfam" id="PF03399"/>
    </source>
</evidence>
<feature type="compositionally biased region" description="Basic and acidic residues" evidence="1">
    <location>
        <begin position="46"/>
        <end position="57"/>
    </location>
</feature>
<dbReference type="InterPro" id="IPR005062">
    <property type="entry name" value="SAC3/GANP/THP3_conserved"/>
</dbReference>
<feature type="region of interest" description="Disordered" evidence="1">
    <location>
        <begin position="937"/>
        <end position="1015"/>
    </location>
</feature>
<feature type="compositionally biased region" description="Basic and acidic residues" evidence="1">
    <location>
        <begin position="1002"/>
        <end position="1015"/>
    </location>
</feature>
<feature type="compositionally biased region" description="Polar residues" evidence="1">
    <location>
        <begin position="694"/>
        <end position="730"/>
    </location>
</feature>
<feature type="compositionally biased region" description="Polar residues" evidence="1">
    <location>
        <begin position="658"/>
        <end position="669"/>
    </location>
</feature>
<dbReference type="InterPro" id="IPR045107">
    <property type="entry name" value="SAC3/GANP/THP3"/>
</dbReference>
<feature type="compositionally biased region" description="Gly residues" evidence="1">
    <location>
        <begin position="63"/>
        <end position="72"/>
    </location>
</feature>
<comment type="caution">
    <text evidence="3">The sequence shown here is derived from an EMBL/GenBank/DDBJ whole genome shotgun (WGS) entry which is preliminary data.</text>
</comment>
<evidence type="ECO:0000313" key="3">
    <source>
        <dbReference type="EMBL" id="KTB31733.1"/>
    </source>
</evidence>
<proteinExistence type="predicted"/>
<feature type="compositionally biased region" description="Polar residues" evidence="1">
    <location>
        <begin position="739"/>
        <end position="748"/>
    </location>
</feature>
<dbReference type="EMBL" id="LATX01002300">
    <property type="protein sequence ID" value="KTB31733.1"/>
    <property type="molecule type" value="Genomic_DNA"/>
</dbReference>
<feature type="compositionally biased region" description="Low complexity" evidence="1">
    <location>
        <begin position="677"/>
        <end position="690"/>
    </location>
</feature>
<accession>A0A0W0F5Y9</accession>
<feature type="compositionally biased region" description="Pro residues" evidence="1">
    <location>
        <begin position="597"/>
        <end position="608"/>
    </location>
</feature>
<feature type="region of interest" description="Disordered" evidence="1">
    <location>
        <begin position="1"/>
        <end position="103"/>
    </location>
</feature>
<dbReference type="Pfam" id="PF03399">
    <property type="entry name" value="SAC3_GANP"/>
    <property type="match status" value="1"/>
</dbReference>